<feature type="compositionally biased region" description="Basic and acidic residues" evidence="10">
    <location>
        <begin position="1"/>
        <end position="11"/>
    </location>
</feature>
<dbReference type="Pfam" id="PF00579">
    <property type="entry name" value="tRNA-synt_1b"/>
    <property type="match status" value="1"/>
</dbReference>
<feature type="region of interest" description="Disordered" evidence="10">
    <location>
        <begin position="1"/>
        <end position="44"/>
    </location>
</feature>
<keyword evidence="4" id="KW-0547">Nucleotide-binding</keyword>
<accession>A0ABD3QRX7</accession>
<name>A0ABD3QRX7_9STRA</name>
<comment type="similarity">
    <text evidence="1">Belongs to the class-I aminoacyl-tRNA synthetase family.</text>
</comment>
<dbReference type="NCBIfam" id="TIGR00233">
    <property type="entry name" value="trpS"/>
    <property type="match status" value="1"/>
</dbReference>
<keyword evidence="6" id="KW-0648">Protein biosynthesis</keyword>
<gene>
    <name evidence="11" type="ORF">ACHAWO_004318</name>
</gene>
<dbReference type="SUPFAM" id="SSF52374">
    <property type="entry name" value="Nucleotidylyl transferase"/>
    <property type="match status" value="1"/>
</dbReference>
<evidence type="ECO:0000256" key="9">
    <source>
        <dbReference type="ARBA" id="ARBA00049929"/>
    </source>
</evidence>
<evidence type="ECO:0000256" key="2">
    <source>
        <dbReference type="ARBA" id="ARBA00013161"/>
    </source>
</evidence>
<keyword evidence="5" id="KW-0067">ATP-binding</keyword>
<evidence type="ECO:0000256" key="7">
    <source>
        <dbReference type="ARBA" id="ARBA00023146"/>
    </source>
</evidence>
<dbReference type="PANTHER" id="PTHR10055">
    <property type="entry name" value="TRYPTOPHANYL-TRNA SYNTHETASE"/>
    <property type="match status" value="1"/>
</dbReference>
<sequence>MRWMEQDKDVQCAETPHIKSPKNPTTQPQPRTPQHTTPRVMATPPSITTTNLLLRGLLPSFLGCAPSTCGAFQMTWRKDLEGRGVENGGLTGKLTWNLGKKHGSEQIANILPKDDANDPNFGAAIEQLWNAIEKSVNELAKSGKVLKKYDYQSEEDALTALGGDIMDGGQISSRDKRLKKEKKEGKALAPEAVCVGHVLNDDGSTYALALLHGDSLIELSSLGTIKILREKNESAVVCNKKKCEVTVKFCVIPADEKLVDGVAGPENASNIDLSQCMEKNIRDEEGLKYKVYMEQLALKAIKSDAVASPEIISPEQVQEMDVADDMVVTAFEVSGNIDYSKLIDKFGSKPLTPYLLKRLENVTVKRGTVDKLHRFLRREIFFSHRDIEKICELLEEWYGVSPPPEDEENDLPATAATYTEPTTQCPLYLYTGRGPSSSAMHLGHLVPFLFTAWLQKAFRCPLVIQMTDDEKFLFKGEYSGDNAGDEGAADPNRTGDNLDHFANLTIENAKDIIACDFIKDKTFIFSDLDYVGRMYPNIVRIWKAVTVNQVNGVFGFDSSSNIGKVAFPAIQAAPSFGSSFPKVLGGGKANAVTLACLIPCAIDQDPYFRLTRDIAHKLVPRHHPLQGKPALIHSKFFPPLQGAQGKMSSSDTNSAIFLTDTPEDIERKIKVHAFSGGQETKKLQEELGANLDVDVSYQWLRFFLEDDDELIKIGQSYGSGKGEFWSTGLVKAKLVEVLKHLVADHQNRRKNVIEDVVREWMSERCIL</sequence>
<comment type="caution">
    <text evidence="11">The sequence shown here is derived from an EMBL/GenBank/DDBJ whole genome shotgun (WGS) entry which is preliminary data.</text>
</comment>
<dbReference type="InterPro" id="IPR002305">
    <property type="entry name" value="aa-tRNA-synth_Ic"/>
</dbReference>
<evidence type="ECO:0000256" key="6">
    <source>
        <dbReference type="ARBA" id="ARBA00022917"/>
    </source>
</evidence>
<dbReference type="Proteomes" id="UP001530400">
    <property type="component" value="Unassembled WGS sequence"/>
</dbReference>
<evidence type="ECO:0000256" key="8">
    <source>
        <dbReference type="ARBA" id="ARBA00030268"/>
    </source>
</evidence>
<organism evidence="11 12">
    <name type="scientific">Cyclotella atomus</name>
    <dbReference type="NCBI Taxonomy" id="382360"/>
    <lineage>
        <taxon>Eukaryota</taxon>
        <taxon>Sar</taxon>
        <taxon>Stramenopiles</taxon>
        <taxon>Ochrophyta</taxon>
        <taxon>Bacillariophyta</taxon>
        <taxon>Coscinodiscophyceae</taxon>
        <taxon>Thalassiosirophycidae</taxon>
        <taxon>Stephanodiscales</taxon>
        <taxon>Stephanodiscaceae</taxon>
        <taxon>Cyclotella</taxon>
    </lineage>
</organism>
<dbReference type="EC" id="6.1.1.2" evidence="2"/>
<evidence type="ECO:0000256" key="3">
    <source>
        <dbReference type="ARBA" id="ARBA00022598"/>
    </source>
</evidence>
<dbReference type="EMBL" id="JALLPJ020000083">
    <property type="protein sequence ID" value="KAL3802903.1"/>
    <property type="molecule type" value="Genomic_DNA"/>
</dbReference>
<dbReference type="GO" id="GO:0004830">
    <property type="term" value="F:tryptophan-tRNA ligase activity"/>
    <property type="evidence" value="ECO:0007669"/>
    <property type="project" value="UniProtKB-EC"/>
</dbReference>
<evidence type="ECO:0000313" key="12">
    <source>
        <dbReference type="Proteomes" id="UP001530400"/>
    </source>
</evidence>
<dbReference type="CDD" id="cd00806">
    <property type="entry name" value="TrpRS_core"/>
    <property type="match status" value="1"/>
</dbReference>
<dbReference type="FunFam" id="1.10.240.10:FF:000007">
    <property type="entry name" value="Tryptophan--tRNA ligase"/>
    <property type="match status" value="1"/>
</dbReference>
<evidence type="ECO:0000256" key="10">
    <source>
        <dbReference type="SAM" id="MobiDB-lite"/>
    </source>
</evidence>
<reference evidence="11 12" key="1">
    <citation type="submission" date="2024-10" db="EMBL/GenBank/DDBJ databases">
        <title>Updated reference genomes for cyclostephanoid diatoms.</title>
        <authorList>
            <person name="Roberts W.R."/>
            <person name="Alverson A.J."/>
        </authorList>
    </citation>
    <scope>NUCLEOTIDE SEQUENCE [LARGE SCALE GENOMIC DNA]</scope>
    <source>
        <strain evidence="11 12">AJA010-31</strain>
    </source>
</reference>
<keyword evidence="12" id="KW-1185">Reference proteome</keyword>
<evidence type="ECO:0000313" key="11">
    <source>
        <dbReference type="EMBL" id="KAL3802903.1"/>
    </source>
</evidence>
<dbReference type="Gene3D" id="1.10.240.10">
    <property type="entry name" value="Tyrosyl-Transfer RNA Synthetase"/>
    <property type="match status" value="1"/>
</dbReference>
<protein>
    <recommendedName>
        <fullName evidence="2">tryptophan--tRNA ligase</fullName>
        <ecNumber evidence="2">6.1.1.2</ecNumber>
    </recommendedName>
    <alternativeName>
        <fullName evidence="8">Tryptophanyl-tRNA synthetase</fullName>
    </alternativeName>
</protein>
<dbReference type="GO" id="GO:0005524">
    <property type="term" value="F:ATP binding"/>
    <property type="evidence" value="ECO:0007669"/>
    <property type="project" value="UniProtKB-KW"/>
</dbReference>
<evidence type="ECO:0000256" key="1">
    <source>
        <dbReference type="ARBA" id="ARBA00005594"/>
    </source>
</evidence>
<evidence type="ECO:0000256" key="5">
    <source>
        <dbReference type="ARBA" id="ARBA00022840"/>
    </source>
</evidence>
<comment type="catalytic activity">
    <reaction evidence="9">
        <text>tRNA(Trp) + L-tryptophan + ATP = L-tryptophyl-tRNA(Trp) + AMP + diphosphate + H(+)</text>
        <dbReference type="Rhea" id="RHEA:24080"/>
        <dbReference type="Rhea" id="RHEA-COMP:9671"/>
        <dbReference type="Rhea" id="RHEA-COMP:9705"/>
        <dbReference type="ChEBI" id="CHEBI:15378"/>
        <dbReference type="ChEBI" id="CHEBI:30616"/>
        <dbReference type="ChEBI" id="CHEBI:33019"/>
        <dbReference type="ChEBI" id="CHEBI:57912"/>
        <dbReference type="ChEBI" id="CHEBI:78442"/>
        <dbReference type="ChEBI" id="CHEBI:78535"/>
        <dbReference type="ChEBI" id="CHEBI:456215"/>
        <dbReference type="EC" id="6.1.1.2"/>
    </reaction>
</comment>
<proteinExistence type="inferred from homology"/>
<dbReference type="PRINTS" id="PR01039">
    <property type="entry name" value="TRNASYNTHTRP"/>
</dbReference>
<evidence type="ECO:0000256" key="4">
    <source>
        <dbReference type="ARBA" id="ARBA00022741"/>
    </source>
</evidence>
<keyword evidence="3" id="KW-0436">Ligase</keyword>
<feature type="compositionally biased region" description="Low complexity" evidence="10">
    <location>
        <begin position="24"/>
        <end position="39"/>
    </location>
</feature>
<keyword evidence="7" id="KW-0030">Aminoacyl-tRNA synthetase</keyword>
<dbReference type="PANTHER" id="PTHR10055:SF1">
    <property type="entry name" value="TRYPTOPHAN--TRNA LIGASE, CYTOPLASMIC"/>
    <property type="match status" value="1"/>
</dbReference>
<dbReference type="InterPro" id="IPR002306">
    <property type="entry name" value="Trp-tRNA-ligase"/>
</dbReference>
<dbReference type="AlphaFoldDB" id="A0ABD3QRX7"/>
<dbReference type="Gene3D" id="3.40.50.620">
    <property type="entry name" value="HUPs"/>
    <property type="match status" value="1"/>
</dbReference>
<dbReference type="InterPro" id="IPR014729">
    <property type="entry name" value="Rossmann-like_a/b/a_fold"/>
</dbReference>
<dbReference type="GO" id="GO:0006412">
    <property type="term" value="P:translation"/>
    <property type="evidence" value="ECO:0007669"/>
    <property type="project" value="UniProtKB-KW"/>
</dbReference>